<feature type="compositionally biased region" description="Basic and acidic residues" evidence="1">
    <location>
        <begin position="1"/>
        <end position="16"/>
    </location>
</feature>
<proteinExistence type="predicted"/>
<organism evidence="2 3">
    <name type="scientific">Rangifer tarandus platyrhynchus</name>
    <name type="common">Svalbard reindeer</name>
    <dbReference type="NCBI Taxonomy" id="3082113"/>
    <lineage>
        <taxon>Eukaryota</taxon>
        <taxon>Metazoa</taxon>
        <taxon>Chordata</taxon>
        <taxon>Craniata</taxon>
        <taxon>Vertebrata</taxon>
        <taxon>Euteleostomi</taxon>
        <taxon>Mammalia</taxon>
        <taxon>Eutheria</taxon>
        <taxon>Laurasiatheria</taxon>
        <taxon>Artiodactyla</taxon>
        <taxon>Ruminantia</taxon>
        <taxon>Pecora</taxon>
        <taxon>Cervidae</taxon>
        <taxon>Odocoileinae</taxon>
        <taxon>Rangifer</taxon>
    </lineage>
</organism>
<feature type="region of interest" description="Disordered" evidence="1">
    <location>
        <begin position="1"/>
        <end position="45"/>
    </location>
</feature>
<evidence type="ECO:0000313" key="3">
    <source>
        <dbReference type="Proteomes" id="UP001176941"/>
    </source>
</evidence>
<accession>A0ABN8ZTB4</accession>
<dbReference type="EMBL" id="OX459941">
    <property type="protein sequence ID" value="CAI9176126.1"/>
    <property type="molecule type" value="Genomic_DNA"/>
</dbReference>
<name>A0ABN8ZTB4_RANTA</name>
<keyword evidence="3" id="KW-1185">Reference proteome</keyword>
<evidence type="ECO:0000256" key="1">
    <source>
        <dbReference type="SAM" id="MobiDB-lite"/>
    </source>
</evidence>
<protein>
    <submittedName>
        <fullName evidence="2">Uncharacterized protein</fullName>
    </submittedName>
</protein>
<sequence length="101" mass="10535">MALSMRESDYGKRLCDRTQGGLGTLGGPSDAMQTRPQGRREAARLAGSTLAAAQCQEASGADPGGVQQRGCCAQVSGSLARTLRPCRRHGPPLLVSLLKIV</sequence>
<evidence type="ECO:0000313" key="2">
    <source>
        <dbReference type="EMBL" id="CAI9176126.1"/>
    </source>
</evidence>
<dbReference type="Proteomes" id="UP001176941">
    <property type="component" value="Chromosome 5"/>
</dbReference>
<reference evidence="2" key="1">
    <citation type="submission" date="2023-04" db="EMBL/GenBank/DDBJ databases">
        <authorList>
            <consortium name="ELIXIR-Norway"/>
        </authorList>
    </citation>
    <scope>NUCLEOTIDE SEQUENCE [LARGE SCALE GENOMIC DNA]</scope>
</reference>
<gene>
    <name evidence="2" type="ORF">MRATA1EN1_LOCUS25088</name>
</gene>